<evidence type="ECO:0000313" key="2">
    <source>
        <dbReference type="Proteomes" id="UP001221217"/>
    </source>
</evidence>
<protein>
    <submittedName>
        <fullName evidence="1">Cyclic nucleotide-binding protein</fullName>
    </submittedName>
</protein>
<sequence length="123" mass="14325">MKVLGIISSDKALNKTIGQTYDNWDNKSYKPVFITSEDEIYEFINYELPEIVVINFSDPNIPLDGLIERLEDDAWLHYFGIIGLYDQDDVDEDALLEKLKRINVLTLLNAYRIRSHLMKSVEI</sequence>
<gene>
    <name evidence="1" type="ORF">PQJ61_06905</name>
</gene>
<organism evidence="1 2">
    <name type="scientific">Candidatus Thalassospirochaeta sargassi</name>
    <dbReference type="NCBI Taxonomy" id="3119039"/>
    <lineage>
        <taxon>Bacteria</taxon>
        <taxon>Pseudomonadati</taxon>
        <taxon>Spirochaetota</taxon>
        <taxon>Spirochaetia</taxon>
        <taxon>Spirochaetales</taxon>
        <taxon>Spirochaetaceae</taxon>
        <taxon>Candidatus Thalassospirochaeta</taxon>
    </lineage>
</organism>
<evidence type="ECO:0000313" key="1">
    <source>
        <dbReference type="EMBL" id="MDC7226476.1"/>
    </source>
</evidence>
<dbReference type="Proteomes" id="UP001221217">
    <property type="component" value="Unassembled WGS sequence"/>
</dbReference>
<accession>A0AAJ1IHT2</accession>
<feature type="non-terminal residue" evidence="1">
    <location>
        <position position="123"/>
    </location>
</feature>
<reference evidence="1 2" key="1">
    <citation type="submission" date="2022-12" db="EMBL/GenBank/DDBJ databases">
        <title>Metagenome assembled genome from gulf of manar.</title>
        <authorList>
            <person name="Kohli P."/>
            <person name="Pk S."/>
            <person name="Venkata Ramana C."/>
            <person name="Sasikala C."/>
        </authorList>
    </citation>
    <scope>NUCLEOTIDE SEQUENCE [LARGE SCALE GENOMIC DNA]</scope>
    <source>
        <strain evidence="1">JB008</strain>
    </source>
</reference>
<name>A0AAJ1IHT2_9SPIO</name>
<comment type="caution">
    <text evidence="1">The sequence shown here is derived from an EMBL/GenBank/DDBJ whole genome shotgun (WGS) entry which is preliminary data.</text>
</comment>
<proteinExistence type="predicted"/>
<dbReference type="AlphaFoldDB" id="A0AAJ1IHT2"/>
<dbReference type="EMBL" id="JAQQAL010000011">
    <property type="protein sequence ID" value="MDC7226476.1"/>
    <property type="molecule type" value="Genomic_DNA"/>
</dbReference>